<reference evidence="3 4" key="2">
    <citation type="submission" date="2024-07" db="EMBL/GenBank/DDBJ databases">
        <authorList>
            <person name="Akdeniz Z."/>
        </authorList>
    </citation>
    <scope>NUCLEOTIDE SEQUENCE [LARGE SCALE GENOMIC DNA]</scope>
</reference>
<organism evidence="2">
    <name type="scientific">Hexamita inflata</name>
    <dbReference type="NCBI Taxonomy" id="28002"/>
    <lineage>
        <taxon>Eukaryota</taxon>
        <taxon>Metamonada</taxon>
        <taxon>Diplomonadida</taxon>
        <taxon>Hexamitidae</taxon>
        <taxon>Hexamitinae</taxon>
        <taxon>Hexamita</taxon>
    </lineage>
</organism>
<sequence length="124" mass="14540">MRQPMVTRNAAWSRMMASEMPTIMPLVPLNVRTYLNPWYTMKIWLQAAHTLYMMMATVLITFAVVMIEEIGQNMNIGIRMVMEYTIKSSRTMQLMSSMSMHQQMAPKRAGTKNEQTMYIFFQNL</sequence>
<keyword evidence="1" id="KW-0472">Membrane</keyword>
<gene>
    <name evidence="2" type="ORF">HINF_LOCUS32894</name>
    <name evidence="3" type="ORF">HINF_LOCUS47839</name>
</gene>
<evidence type="ECO:0000313" key="2">
    <source>
        <dbReference type="EMBL" id="CAI9945249.1"/>
    </source>
</evidence>
<evidence type="ECO:0000256" key="1">
    <source>
        <dbReference type="SAM" id="Phobius"/>
    </source>
</evidence>
<keyword evidence="4" id="KW-1185">Reference proteome</keyword>
<feature type="transmembrane region" description="Helical" evidence="1">
    <location>
        <begin position="43"/>
        <end position="67"/>
    </location>
</feature>
<protein>
    <submittedName>
        <fullName evidence="3">Hypothetical_protein</fullName>
    </submittedName>
</protein>
<name>A0AA86U8E8_9EUKA</name>
<evidence type="ECO:0000313" key="4">
    <source>
        <dbReference type="Proteomes" id="UP001642409"/>
    </source>
</evidence>
<evidence type="ECO:0000313" key="3">
    <source>
        <dbReference type="EMBL" id="CAL6057949.1"/>
    </source>
</evidence>
<comment type="caution">
    <text evidence="2">The sequence shown here is derived from an EMBL/GenBank/DDBJ whole genome shotgun (WGS) entry which is preliminary data.</text>
</comment>
<dbReference type="AlphaFoldDB" id="A0AA86U8E8"/>
<accession>A0AA86U8E8</accession>
<keyword evidence="1" id="KW-0812">Transmembrane</keyword>
<proteinExistence type="predicted"/>
<dbReference type="EMBL" id="CATOUU010000742">
    <property type="protein sequence ID" value="CAI9945249.1"/>
    <property type="molecule type" value="Genomic_DNA"/>
</dbReference>
<dbReference type="Proteomes" id="UP001642409">
    <property type="component" value="Unassembled WGS sequence"/>
</dbReference>
<keyword evidence="1" id="KW-1133">Transmembrane helix</keyword>
<reference evidence="2" key="1">
    <citation type="submission" date="2023-06" db="EMBL/GenBank/DDBJ databases">
        <authorList>
            <person name="Kurt Z."/>
        </authorList>
    </citation>
    <scope>NUCLEOTIDE SEQUENCE</scope>
</reference>
<dbReference type="EMBL" id="CAXDID020000217">
    <property type="protein sequence ID" value="CAL6057949.1"/>
    <property type="molecule type" value="Genomic_DNA"/>
</dbReference>